<keyword evidence="4" id="KW-0732">Signal</keyword>
<gene>
    <name evidence="6" type="primary">SESA8</name>
</gene>
<dbReference type="PhylomeDB" id="A0A162E6J9"/>
<proteinExistence type="inferred from homology"/>
<dbReference type="InterPro" id="IPR036312">
    <property type="entry name" value="Bifun_inhib/LTP/seed_sf"/>
</dbReference>
<dbReference type="PANTHER" id="PTHR35496:SF4">
    <property type="entry name" value="2S SULFUR-RICH SEED STORAGE PROTEIN 2-LIKE"/>
    <property type="match status" value="1"/>
</dbReference>
<feature type="domain" description="Bifunctional inhibitor/plant lipid transfer protein/seed storage helical" evidence="5">
    <location>
        <begin position="53"/>
        <end position="123"/>
    </location>
</feature>
<sequence length="133" mass="14931">MAKLAHFALILIAVVAFSKMSAYRTTTIEDNGNEMQLEISNALQNKCPHVERNPCDLYFISLPNKAIQKCCVFLNRVKKECQCDVIQETHDNAQRQANGKSEEKLLHDAAQSLPNDCKLSLKDCRIAGPKDLL</sequence>
<comment type="similarity">
    <text evidence="1">Belongs to the 2S seed storage albumins family.</text>
</comment>
<keyword evidence="3" id="KW-0708">Seed storage protein</keyword>
<organism evidence="6">
    <name type="scientific">Helianthus annuus</name>
    <name type="common">Common sunflower</name>
    <dbReference type="NCBI Taxonomy" id="4232"/>
    <lineage>
        <taxon>Eukaryota</taxon>
        <taxon>Viridiplantae</taxon>
        <taxon>Streptophyta</taxon>
        <taxon>Embryophyta</taxon>
        <taxon>Tracheophyta</taxon>
        <taxon>Spermatophyta</taxon>
        <taxon>Magnoliopsida</taxon>
        <taxon>eudicotyledons</taxon>
        <taxon>Gunneridae</taxon>
        <taxon>Pentapetalae</taxon>
        <taxon>asterids</taxon>
        <taxon>campanulids</taxon>
        <taxon>Asterales</taxon>
        <taxon>Asteraceae</taxon>
        <taxon>Asteroideae</taxon>
        <taxon>Heliantheae alliance</taxon>
        <taxon>Heliantheae</taxon>
        <taxon>Helianthus</taxon>
    </lineage>
</organism>
<dbReference type="AlphaFoldDB" id="A0A162E6J9"/>
<protein>
    <submittedName>
        <fullName evidence="6">Seed storage albumin 8</fullName>
    </submittedName>
</protein>
<evidence type="ECO:0000313" key="6">
    <source>
        <dbReference type="EMBL" id="AKM13302.1"/>
    </source>
</evidence>
<evidence type="ECO:0000256" key="2">
    <source>
        <dbReference type="ARBA" id="ARBA00022761"/>
    </source>
</evidence>
<evidence type="ECO:0000256" key="1">
    <source>
        <dbReference type="ARBA" id="ARBA00008262"/>
    </source>
</evidence>
<feature type="chain" id="PRO_5007833549" evidence="4">
    <location>
        <begin position="23"/>
        <end position="133"/>
    </location>
</feature>
<accession>A0A162E6J9</accession>
<dbReference type="EMBL" id="KR401271">
    <property type="protein sequence ID" value="AKM13302.1"/>
    <property type="molecule type" value="Genomic_DNA"/>
</dbReference>
<dbReference type="GO" id="GO:0045735">
    <property type="term" value="F:nutrient reservoir activity"/>
    <property type="evidence" value="ECO:0007669"/>
    <property type="project" value="UniProtKB-KW"/>
</dbReference>
<evidence type="ECO:0000256" key="3">
    <source>
        <dbReference type="ARBA" id="ARBA00023129"/>
    </source>
</evidence>
<dbReference type="InterPro" id="IPR000617">
    <property type="entry name" value="Napin/2SS/CON"/>
</dbReference>
<dbReference type="Gene3D" id="1.10.110.10">
    <property type="entry name" value="Plant lipid-transfer and hydrophobic proteins"/>
    <property type="match status" value="1"/>
</dbReference>
<feature type="signal peptide" evidence="4">
    <location>
        <begin position="1"/>
        <end position="22"/>
    </location>
</feature>
<dbReference type="PANTHER" id="PTHR35496">
    <property type="entry name" value="2S SEED STORAGE PROTEIN 1-RELATED"/>
    <property type="match status" value="1"/>
</dbReference>
<dbReference type="Pfam" id="PF00234">
    <property type="entry name" value="Tryp_alpha_amyl"/>
    <property type="match status" value="1"/>
</dbReference>
<reference evidence="6" key="1">
    <citation type="journal article" date="2016" name="Theor. Appl. Genet.">
        <title>A tripartite approach identifies the major sunflower seed albumins.</title>
        <authorList>
            <person name="Jayasena A.S."/>
            <person name="Franke B."/>
            <person name="Rosengren J."/>
            <person name="Mylne J.S."/>
        </authorList>
    </citation>
    <scope>NUCLEOTIDE SEQUENCE</scope>
    <source>
        <strain evidence="6">Coles dehulled seed</strain>
    </source>
</reference>
<dbReference type="InterPro" id="IPR016140">
    <property type="entry name" value="Bifunc_inhib/LTP/seed_store"/>
</dbReference>
<dbReference type="SUPFAM" id="SSF47699">
    <property type="entry name" value="Bifunctional inhibitor/lipid-transfer protein/seed storage 2S albumin"/>
    <property type="match status" value="1"/>
</dbReference>
<name>A0A162E6J9_HELAN</name>
<evidence type="ECO:0000256" key="4">
    <source>
        <dbReference type="SAM" id="SignalP"/>
    </source>
</evidence>
<evidence type="ECO:0000259" key="5">
    <source>
        <dbReference type="Pfam" id="PF00234"/>
    </source>
</evidence>
<keyword evidence="2" id="KW-0758">Storage protein</keyword>